<gene>
    <name evidence="2" type="ORF">AS030_01305</name>
</gene>
<keyword evidence="1" id="KW-1133">Transmembrane helix</keyword>
<comment type="caution">
    <text evidence="2">The sequence shown here is derived from an EMBL/GenBank/DDBJ whole genome shotgun (WGS) entry which is preliminary data.</text>
</comment>
<keyword evidence="1" id="KW-0472">Membrane</keyword>
<keyword evidence="3" id="KW-1185">Reference proteome</keyword>
<evidence type="ECO:0000313" key="2">
    <source>
        <dbReference type="EMBL" id="KSU84230.1"/>
    </source>
</evidence>
<name>A0A0V8JAQ2_9BACL</name>
<dbReference type="EMBL" id="LNQN01000001">
    <property type="protein sequence ID" value="KSU84230.1"/>
    <property type="molecule type" value="Genomic_DNA"/>
</dbReference>
<proteinExistence type="predicted"/>
<organism evidence="2 3">
    <name type="scientific">Fictibacillus enclensis</name>
    <dbReference type="NCBI Taxonomy" id="1017270"/>
    <lineage>
        <taxon>Bacteria</taxon>
        <taxon>Bacillati</taxon>
        <taxon>Bacillota</taxon>
        <taxon>Bacilli</taxon>
        <taxon>Bacillales</taxon>
        <taxon>Fictibacillaceae</taxon>
        <taxon>Fictibacillus</taxon>
    </lineage>
</organism>
<feature type="transmembrane region" description="Helical" evidence="1">
    <location>
        <begin position="42"/>
        <end position="62"/>
    </location>
</feature>
<dbReference type="Proteomes" id="UP000054099">
    <property type="component" value="Unassembled WGS sequence"/>
</dbReference>
<reference evidence="2 3" key="1">
    <citation type="journal article" date="2014" name="Antonie Van Leeuwenhoek">
        <title>Fictibacillus enclensis sp. nov., isolated from marine sediment.</title>
        <authorList>
            <person name="Dastager S.G."/>
            <person name="Mawlankar R."/>
            <person name="Srinivasan K."/>
            <person name="Tang S.K."/>
            <person name="Lee J.C."/>
            <person name="Ramana V.V."/>
            <person name="Shouche Y.S."/>
        </authorList>
    </citation>
    <scope>NUCLEOTIDE SEQUENCE [LARGE SCALE GENOMIC DNA]</scope>
    <source>
        <strain evidence="2 3">NIO-1003</strain>
    </source>
</reference>
<evidence type="ECO:0000256" key="1">
    <source>
        <dbReference type="SAM" id="Phobius"/>
    </source>
</evidence>
<protein>
    <submittedName>
        <fullName evidence="2">Uncharacterized protein</fullName>
    </submittedName>
</protein>
<sequence>MLIVGIVLPFYFTSRNRDNFYSLVFVWAFIGIAVKRTELKDVCLSALLVAGVLAVHVLYRLFTRNFSYKQRAQ</sequence>
<keyword evidence="1" id="KW-0812">Transmembrane</keyword>
<feature type="transmembrane region" description="Helical" evidence="1">
    <location>
        <begin position="20"/>
        <end position="35"/>
    </location>
</feature>
<accession>A0A0V8JAQ2</accession>
<evidence type="ECO:0000313" key="3">
    <source>
        <dbReference type="Proteomes" id="UP000054099"/>
    </source>
</evidence>
<dbReference type="AlphaFoldDB" id="A0A0V8JAQ2"/>